<feature type="transmembrane region" description="Helical" evidence="1">
    <location>
        <begin position="51"/>
        <end position="72"/>
    </location>
</feature>
<accession>A4A9J8</accession>
<keyword evidence="1" id="KW-1133">Transmembrane helix</keyword>
<proteinExistence type="predicted"/>
<comment type="caution">
    <text evidence="2">The sequence shown here is derived from an EMBL/GenBank/DDBJ whole genome shotgun (WGS) entry which is preliminary data.</text>
</comment>
<keyword evidence="1" id="KW-0472">Membrane</keyword>
<reference evidence="2 3" key="1">
    <citation type="journal article" date="2007" name="Proc. Natl. Acad. Sci. U.S.A.">
        <title>Characterization of a marine gammaproteobacterium capable of aerobic anoxygenic photosynthesis.</title>
        <authorList>
            <person name="Fuchs B.M."/>
            <person name="Spring S."/>
            <person name="Teeling H."/>
            <person name="Quast C."/>
            <person name="Wulf J."/>
            <person name="Schattenhofer M."/>
            <person name="Yan S."/>
            <person name="Ferriera S."/>
            <person name="Johnson J."/>
            <person name="Glockner F.O."/>
            <person name="Amann R."/>
        </authorList>
    </citation>
    <scope>NUCLEOTIDE SEQUENCE [LARGE SCALE GENOMIC DNA]</scope>
    <source>
        <strain evidence="2">KT71</strain>
    </source>
</reference>
<feature type="transmembrane region" description="Helical" evidence="1">
    <location>
        <begin position="20"/>
        <end position="39"/>
    </location>
</feature>
<dbReference type="Proteomes" id="UP000019205">
    <property type="component" value="Chromosome"/>
</dbReference>
<name>A4A9J8_9GAMM</name>
<evidence type="ECO:0000256" key="1">
    <source>
        <dbReference type="SAM" id="Phobius"/>
    </source>
</evidence>
<feature type="transmembrane region" description="Helical" evidence="1">
    <location>
        <begin position="92"/>
        <end position="112"/>
    </location>
</feature>
<dbReference type="HOGENOM" id="CLU_1977759_0_0_6"/>
<gene>
    <name evidence="2" type="ORF">KT71_07294</name>
</gene>
<evidence type="ECO:0000313" key="3">
    <source>
        <dbReference type="Proteomes" id="UP000019205"/>
    </source>
</evidence>
<protein>
    <submittedName>
        <fullName evidence="2">Uncharacterized protein</fullName>
    </submittedName>
</protein>
<keyword evidence="1" id="KW-0812">Transmembrane</keyword>
<dbReference type="AlphaFoldDB" id="A4A9J8"/>
<evidence type="ECO:0000313" key="2">
    <source>
        <dbReference type="EMBL" id="EAQ97165.1"/>
    </source>
</evidence>
<reference evidence="2 3" key="2">
    <citation type="journal article" date="2009" name="PLoS ONE">
        <title>The photosynthetic apparatus and its regulation in the aerobic gammaproteobacterium Congregibacter litoralis gen. nov., sp. nov.</title>
        <authorList>
            <person name="Spring S."/>
            <person name="Lunsdorf H."/>
            <person name="Fuchs B.M."/>
            <person name="Tindall B.J."/>
        </authorList>
    </citation>
    <scope>NUCLEOTIDE SEQUENCE [LARGE SCALE GENOMIC DNA]</scope>
    <source>
        <strain evidence="2">KT71</strain>
    </source>
</reference>
<dbReference type="EMBL" id="AAOA02000004">
    <property type="protein sequence ID" value="EAQ97165.1"/>
    <property type="molecule type" value="Genomic_DNA"/>
</dbReference>
<dbReference type="STRING" id="314285.KT71_07294"/>
<sequence length="126" mass="13861">MTEPEFLEVINLHAVSAMNAFAIYLSLTFAFLTAIYLIGARLSKAQLIMVGSLYLAWSSSFAPVAIVHLIAFDSLFEEYTAFARTSLWYLPWTEFAVGITLSGIAICGYFVFDIRQGTIGKGSNGE</sequence>
<keyword evidence="3" id="KW-1185">Reference proteome</keyword>
<dbReference type="RefSeq" id="WP_008293883.1">
    <property type="nucleotide sequence ID" value="NZ_CM002299.1"/>
</dbReference>
<organism evidence="2 3">
    <name type="scientific">Congregibacter litoralis KT71</name>
    <dbReference type="NCBI Taxonomy" id="314285"/>
    <lineage>
        <taxon>Bacteria</taxon>
        <taxon>Pseudomonadati</taxon>
        <taxon>Pseudomonadota</taxon>
        <taxon>Gammaproteobacteria</taxon>
        <taxon>Cellvibrionales</taxon>
        <taxon>Halieaceae</taxon>
        <taxon>Congregibacter</taxon>
    </lineage>
</organism>